<reference evidence="4" key="1">
    <citation type="submission" date="2022-01" db="UniProtKB">
        <authorList>
            <consortium name="EnsemblMetazoa"/>
        </authorList>
    </citation>
    <scope>IDENTIFICATION</scope>
</reference>
<feature type="domain" description="AMP-dependent synthetase/ligase" evidence="2">
    <location>
        <begin position="36"/>
        <end position="434"/>
    </location>
</feature>
<dbReference type="RefSeq" id="XP_014246485.1">
    <property type="nucleotide sequence ID" value="XM_014390999.2"/>
</dbReference>
<dbReference type="InterPro" id="IPR025110">
    <property type="entry name" value="AMP-bd_C"/>
</dbReference>
<dbReference type="InterPro" id="IPR042099">
    <property type="entry name" value="ANL_N_sf"/>
</dbReference>
<evidence type="ECO:0000313" key="4">
    <source>
        <dbReference type="EnsemblMetazoa" id="XP_014246485.1"/>
    </source>
</evidence>
<dbReference type="Proteomes" id="UP000494040">
    <property type="component" value="Unassembled WGS sequence"/>
</dbReference>
<dbReference type="PANTHER" id="PTHR43201:SF8">
    <property type="entry name" value="ACYL-COA SYNTHETASE FAMILY MEMBER 3"/>
    <property type="match status" value="1"/>
</dbReference>
<sequence>MEKTIKLLHSGVRIFSRGYRTFDQFVPVFKRGFDYLDRRAIEDNLGEYTYGGLLKVSLKLSKQITSLLDEKKQERVGFMCSNDANFVIVKWALWMSGQIAVPLCCFHPTVALEYFLDDLDASLLIAAPEHAARAKDVAAKTKTLVHIIDCNLKKEALIKYLPSANSCDTPVIDPEDFKDLKETDLGQDDSFYKNKDAMIIYTSGSTGAPKGVIFTHANLHAQVQALAEAWKLSKRDCLLQIMPNHRGQSVVLGFDAPLSIGARIVLLNKFDPADVWLQLLGVRKRPETRVNMFISHPHMFLMLIRVYENVLKHSDRMIDHIRTTCLTKVRLMSCGCGPVTRYIYDTWEAYTGHQIQERLSMAETGIIMATPLHGTKTCGTVGLPLPGVHVRLTSEKGDALIAEGSQSGTRVLGVSQPVSGMLQVRTDGAFTGYWRKPTTTQDVMTRDGWFKTGDLVQYSRGVYKVLGRLTTDVIRSGNNYFSTQMVEAIMRDHPEIRDAAVINIKNLTRGEYEVYAVVKLTEQSQMSKDKLLSWLSDNLPKFAIPTKIQFIKKIPRTWQGKPDKDLVQALFNGDSKLEVPCEKNAATKQKN</sequence>
<dbReference type="GO" id="GO:0031956">
    <property type="term" value="F:medium-chain fatty acid-CoA ligase activity"/>
    <property type="evidence" value="ECO:0007669"/>
    <property type="project" value="TreeGrafter"/>
</dbReference>
<evidence type="ECO:0000259" key="3">
    <source>
        <dbReference type="Pfam" id="PF13193"/>
    </source>
</evidence>
<dbReference type="GeneID" id="106664913"/>
<dbReference type="OMA" id="IYEYYGM"/>
<dbReference type="KEGG" id="clec:106664913"/>
<dbReference type="InterPro" id="IPR045851">
    <property type="entry name" value="AMP-bd_C_sf"/>
</dbReference>
<dbReference type="OrthoDB" id="2962993at2759"/>
<dbReference type="InterPro" id="IPR000873">
    <property type="entry name" value="AMP-dep_synth/lig_dom"/>
</dbReference>
<accession>A0A8I6RM97</accession>
<evidence type="ECO:0000259" key="2">
    <source>
        <dbReference type="Pfam" id="PF00501"/>
    </source>
</evidence>
<feature type="domain" description="AMP-binding enzyme C-terminal" evidence="3">
    <location>
        <begin position="486"/>
        <end position="561"/>
    </location>
</feature>
<dbReference type="Gene3D" id="3.40.50.12780">
    <property type="entry name" value="N-terminal domain of ligase-like"/>
    <property type="match status" value="1"/>
</dbReference>
<dbReference type="GO" id="GO:0006631">
    <property type="term" value="P:fatty acid metabolic process"/>
    <property type="evidence" value="ECO:0007669"/>
    <property type="project" value="TreeGrafter"/>
</dbReference>
<organism evidence="4 5">
    <name type="scientific">Cimex lectularius</name>
    <name type="common">Bed bug</name>
    <name type="synonym">Acanthia lectularia</name>
    <dbReference type="NCBI Taxonomy" id="79782"/>
    <lineage>
        <taxon>Eukaryota</taxon>
        <taxon>Metazoa</taxon>
        <taxon>Ecdysozoa</taxon>
        <taxon>Arthropoda</taxon>
        <taxon>Hexapoda</taxon>
        <taxon>Insecta</taxon>
        <taxon>Pterygota</taxon>
        <taxon>Neoptera</taxon>
        <taxon>Paraneoptera</taxon>
        <taxon>Hemiptera</taxon>
        <taxon>Heteroptera</taxon>
        <taxon>Panheteroptera</taxon>
        <taxon>Cimicomorpha</taxon>
        <taxon>Cimicidae</taxon>
        <taxon>Cimex</taxon>
    </lineage>
</organism>
<dbReference type="SUPFAM" id="SSF56801">
    <property type="entry name" value="Acetyl-CoA synthetase-like"/>
    <property type="match status" value="1"/>
</dbReference>
<evidence type="ECO:0000313" key="5">
    <source>
        <dbReference type="Proteomes" id="UP000494040"/>
    </source>
</evidence>
<protein>
    <submittedName>
        <fullName evidence="4">Uncharacterized protein</fullName>
    </submittedName>
</protein>
<dbReference type="PANTHER" id="PTHR43201">
    <property type="entry name" value="ACYL-COA SYNTHETASE"/>
    <property type="match status" value="1"/>
</dbReference>
<dbReference type="InterPro" id="IPR020845">
    <property type="entry name" value="AMP-binding_CS"/>
</dbReference>
<dbReference type="PROSITE" id="PS00455">
    <property type="entry name" value="AMP_BINDING"/>
    <property type="match status" value="1"/>
</dbReference>
<proteinExistence type="inferred from homology"/>
<keyword evidence="5" id="KW-1185">Reference proteome</keyword>
<name>A0A8I6RM97_CIMLE</name>
<dbReference type="AlphaFoldDB" id="A0A8I6RM97"/>
<dbReference type="CTD" id="197322"/>
<dbReference type="Pfam" id="PF00501">
    <property type="entry name" value="AMP-binding"/>
    <property type="match status" value="1"/>
</dbReference>
<evidence type="ECO:0000256" key="1">
    <source>
        <dbReference type="ARBA" id="ARBA00006432"/>
    </source>
</evidence>
<comment type="similarity">
    <text evidence="1">Belongs to the ATP-dependent AMP-binding enzyme family.</text>
</comment>
<dbReference type="Gene3D" id="3.30.300.30">
    <property type="match status" value="1"/>
</dbReference>
<dbReference type="EnsemblMetazoa" id="XM_014390999.2">
    <property type="protein sequence ID" value="XP_014246485.1"/>
    <property type="gene ID" value="LOC106664913"/>
</dbReference>
<dbReference type="Pfam" id="PF13193">
    <property type="entry name" value="AMP-binding_C"/>
    <property type="match status" value="1"/>
</dbReference>